<reference evidence="2 3" key="1">
    <citation type="journal article" date="2015" name="Genome Biol. Evol.">
        <title>The genome of winter moth (Operophtera brumata) provides a genomic perspective on sexual dimorphism and phenology.</title>
        <authorList>
            <person name="Derks M.F."/>
            <person name="Smit S."/>
            <person name="Salis L."/>
            <person name="Schijlen E."/>
            <person name="Bossers A."/>
            <person name="Mateman C."/>
            <person name="Pijl A.S."/>
            <person name="de Ridder D."/>
            <person name="Groenen M.A."/>
            <person name="Visser M.E."/>
            <person name="Megens H.J."/>
        </authorList>
    </citation>
    <scope>NUCLEOTIDE SEQUENCE [LARGE SCALE GENOMIC DNA]</scope>
    <source>
        <strain evidence="2">WM2013NL</strain>
        <tissue evidence="2">Head and thorax</tissue>
    </source>
</reference>
<comment type="caution">
    <text evidence="2">The sequence shown here is derived from an EMBL/GenBank/DDBJ whole genome shotgun (WGS) entry which is preliminary data.</text>
</comment>
<evidence type="ECO:0000313" key="3">
    <source>
        <dbReference type="Proteomes" id="UP000037510"/>
    </source>
</evidence>
<accession>A0A0L7L8F4</accession>
<evidence type="ECO:0000259" key="1">
    <source>
        <dbReference type="Pfam" id="PF00151"/>
    </source>
</evidence>
<dbReference type="SUPFAM" id="SSF53474">
    <property type="entry name" value="alpha/beta-Hydrolases"/>
    <property type="match status" value="1"/>
</dbReference>
<proteinExistence type="predicted"/>
<keyword evidence="3" id="KW-1185">Reference proteome</keyword>
<dbReference type="GO" id="GO:0016298">
    <property type="term" value="F:lipase activity"/>
    <property type="evidence" value="ECO:0007669"/>
    <property type="project" value="InterPro"/>
</dbReference>
<dbReference type="Pfam" id="PF00151">
    <property type="entry name" value="Lipase"/>
    <property type="match status" value="1"/>
</dbReference>
<dbReference type="InterPro" id="IPR029058">
    <property type="entry name" value="AB_hydrolase_fold"/>
</dbReference>
<feature type="domain" description="Lipase" evidence="1">
    <location>
        <begin position="3"/>
        <end position="76"/>
    </location>
</feature>
<protein>
    <submittedName>
        <fullName evidence="2">Lipase</fullName>
    </submittedName>
</protein>
<dbReference type="AlphaFoldDB" id="A0A0L7L8F4"/>
<dbReference type="Gene3D" id="3.40.50.1820">
    <property type="entry name" value="alpha/beta hydrolase"/>
    <property type="match status" value="1"/>
</dbReference>
<dbReference type="InterPro" id="IPR013818">
    <property type="entry name" value="Lipase"/>
</dbReference>
<evidence type="ECO:0000313" key="2">
    <source>
        <dbReference type="EMBL" id="KOB71625.1"/>
    </source>
</evidence>
<gene>
    <name evidence="2" type="ORF">OBRU01_13338</name>
</gene>
<dbReference type="Proteomes" id="UP000037510">
    <property type="component" value="Unassembled WGS sequence"/>
</dbReference>
<dbReference type="EMBL" id="JTDY01002344">
    <property type="protein sequence ID" value="KOB71625.1"/>
    <property type="molecule type" value="Genomic_DNA"/>
</dbReference>
<organism evidence="2 3">
    <name type="scientific">Operophtera brumata</name>
    <name type="common">Winter moth</name>
    <name type="synonym">Phalaena brumata</name>
    <dbReference type="NCBI Taxonomy" id="104452"/>
    <lineage>
        <taxon>Eukaryota</taxon>
        <taxon>Metazoa</taxon>
        <taxon>Ecdysozoa</taxon>
        <taxon>Arthropoda</taxon>
        <taxon>Hexapoda</taxon>
        <taxon>Insecta</taxon>
        <taxon>Pterygota</taxon>
        <taxon>Neoptera</taxon>
        <taxon>Endopterygota</taxon>
        <taxon>Lepidoptera</taxon>
        <taxon>Glossata</taxon>
        <taxon>Ditrysia</taxon>
        <taxon>Geometroidea</taxon>
        <taxon>Geometridae</taxon>
        <taxon>Larentiinae</taxon>
        <taxon>Operophtera</taxon>
    </lineage>
</organism>
<sequence length="107" mass="11661">MLQAATAYNLCSHDRAWRYYVEAISSPTAFPASAAADYDSWIASAGQSKQSIYLGDLTNTRAQGNFYLTTNSKPDFGKGAEGMKPIINTTSNETNTTSLTKLLLNLR</sequence>
<name>A0A0L7L8F4_OPEBR</name>